<accession>A0A834BDA5</accession>
<protein>
    <submittedName>
        <fullName evidence="1">Uncharacterized protein</fullName>
    </submittedName>
</protein>
<dbReference type="GO" id="GO:0046975">
    <property type="term" value="F:histone H3K36 methyltransferase activity"/>
    <property type="evidence" value="ECO:0007669"/>
    <property type="project" value="TreeGrafter"/>
</dbReference>
<dbReference type="GO" id="GO:0044547">
    <property type="term" value="F:DNA topoisomerase binding"/>
    <property type="evidence" value="ECO:0007669"/>
    <property type="project" value="TreeGrafter"/>
</dbReference>
<dbReference type="GO" id="GO:0031297">
    <property type="term" value="P:replication fork processing"/>
    <property type="evidence" value="ECO:0007669"/>
    <property type="project" value="TreeGrafter"/>
</dbReference>
<dbReference type="GO" id="GO:0035861">
    <property type="term" value="C:site of double-strand break"/>
    <property type="evidence" value="ECO:0007669"/>
    <property type="project" value="TreeGrafter"/>
</dbReference>
<dbReference type="EMBL" id="JABVXQ010000001">
    <property type="protein sequence ID" value="KAF6130947.1"/>
    <property type="molecule type" value="Genomic_DNA"/>
</dbReference>
<evidence type="ECO:0000313" key="2">
    <source>
        <dbReference type="Proteomes" id="UP000664940"/>
    </source>
</evidence>
<proteinExistence type="predicted"/>
<dbReference type="GO" id="GO:0003697">
    <property type="term" value="F:single-stranded DNA binding"/>
    <property type="evidence" value="ECO:0007669"/>
    <property type="project" value="TreeGrafter"/>
</dbReference>
<dbReference type="GO" id="GO:0000793">
    <property type="term" value="C:condensed chromosome"/>
    <property type="evidence" value="ECO:0007669"/>
    <property type="project" value="TreeGrafter"/>
</dbReference>
<dbReference type="InterPro" id="IPR052709">
    <property type="entry name" value="Transposase-MT_Hybrid"/>
</dbReference>
<dbReference type="PANTHER" id="PTHR46060">
    <property type="entry name" value="MARINER MOS1 TRANSPOSASE-LIKE PROTEIN"/>
    <property type="match status" value="1"/>
</dbReference>
<dbReference type="GO" id="GO:0005634">
    <property type="term" value="C:nucleus"/>
    <property type="evidence" value="ECO:0007669"/>
    <property type="project" value="TreeGrafter"/>
</dbReference>
<dbReference type="GO" id="GO:0015074">
    <property type="term" value="P:DNA integration"/>
    <property type="evidence" value="ECO:0007669"/>
    <property type="project" value="TreeGrafter"/>
</dbReference>
<reference evidence="1 2" key="1">
    <citation type="journal article" date="2020" name="Nature">
        <title>Six reference-quality genomes reveal evolution of bat adaptations.</title>
        <authorList>
            <person name="Jebb D."/>
            <person name="Huang Z."/>
            <person name="Pippel M."/>
            <person name="Hughes G.M."/>
            <person name="Lavrichenko K."/>
            <person name="Devanna P."/>
            <person name="Winkler S."/>
            <person name="Jermiin L.S."/>
            <person name="Skirmuntt E.C."/>
            <person name="Katzourakis A."/>
            <person name="Burkitt-Gray L."/>
            <person name="Ray D.A."/>
            <person name="Sullivan K.A.M."/>
            <person name="Roscito J.G."/>
            <person name="Kirilenko B.M."/>
            <person name="Davalos L.M."/>
            <person name="Corthals A.P."/>
            <person name="Power M.L."/>
            <person name="Jones G."/>
            <person name="Ransome R.D."/>
            <person name="Dechmann D.K.N."/>
            <person name="Locatelli A.G."/>
            <person name="Puechmaille S.J."/>
            <person name="Fedrigo O."/>
            <person name="Jarvis E.D."/>
            <person name="Hiller M."/>
            <person name="Vernes S.C."/>
            <person name="Myers E.W."/>
            <person name="Teeling E.C."/>
        </authorList>
    </citation>
    <scope>NUCLEOTIDE SEQUENCE [LARGE SCALE GENOMIC DNA]</scope>
    <source>
        <strain evidence="1">Bat1K_MPI-CBG_1</strain>
    </source>
</reference>
<dbReference type="AlphaFoldDB" id="A0A834BDA5"/>
<dbReference type="GO" id="GO:0044774">
    <property type="term" value="P:mitotic DNA integrity checkpoint signaling"/>
    <property type="evidence" value="ECO:0007669"/>
    <property type="project" value="TreeGrafter"/>
</dbReference>
<dbReference type="Proteomes" id="UP000664940">
    <property type="component" value="Unassembled WGS sequence"/>
</dbReference>
<dbReference type="PANTHER" id="PTHR46060:SF2">
    <property type="entry name" value="HISTONE-LYSINE N-METHYLTRANSFERASE SETMAR"/>
    <property type="match status" value="1"/>
</dbReference>
<dbReference type="GO" id="GO:0003690">
    <property type="term" value="F:double-stranded DNA binding"/>
    <property type="evidence" value="ECO:0007669"/>
    <property type="project" value="TreeGrafter"/>
</dbReference>
<dbReference type="GO" id="GO:0000729">
    <property type="term" value="P:DNA double-strand break processing"/>
    <property type="evidence" value="ECO:0007669"/>
    <property type="project" value="TreeGrafter"/>
</dbReference>
<dbReference type="GO" id="GO:0000014">
    <property type="term" value="F:single-stranded DNA endodeoxyribonuclease activity"/>
    <property type="evidence" value="ECO:0007669"/>
    <property type="project" value="TreeGrafter"/>
</dbReference>
<gene>
    <name evidence="1" type="ORF">HJG60_007884</name>
</gene>
<evidence type="ECO:0000313" key="1">
    <source>
        <dbReference type="EMBL" id="KAF6130947.1"/>
    </source>
</evidence>
<comment type="caution">
    <text evidence="1">The sequence shown here is derived from an EMBL/GenBank/DDBJ whole genome shotgun (WGS) entry which is preliminary data.</text>
</comment>
<organism evidence="1 2">
    <name type="scientific">Phyllostomus discolor</name>
    <name type="common">pale spear-nosed bat</name>
    <dbReference type="NCBI Taxonomy" id="89673"/>
    <lineage>
        <taxon>Eukaryota</taxon>
        <taxon>Metazoa</taxon>
        <taxon>Chordata</taxon>
        <taxon>Craniata</taxon>
        <taxon>Vertebrata</taxon>
        <taxon>Euteleostomi</taxon>
        <taxon>Mammalia</taxon>
        <taxon>Eutheria</taxon>
        <taxon>Laurasiatheria</taxon>
        <taxon>Chiroptera</taxon>
        <taxon>Yangochiroptera</taxon>
        <taxon>Phyllostomidae</taxon>
        <taxon>Phyllostominae</taxon>
        <taxon>Phyllostomus</taxon>
    </lineage>
</organism>
<dbReference type="GO" id="GO:0042800">
    <property type="term" value="F:histone H3K4 methyltransferase activity"/>
    <property type="evidence" value="ECO:0007669"/>
    <property type="project" value="TreeGrafter"/>
</dbReference>
<dbReference type="GO" id="GO:0006303">
    <property type="term" value="P:double-strand break repair via nonhomologous end joining"/>
    <property type="evidence" value="ECO:0007669"/>
    <property type="project" value="TreeGrafter"/>
</dbReference>
<sequence length="193" mass="21820">MQKKVYAVYGEGAMTNQMYQKWFVKFHTGDFSLDNAAQSGRPLEVDINQIETLIENNQYYTMWDIAHILKILKPVNLLVKMKNVSYILWEKTHELFANPIDKDLSQQSEGRVVTSQTTVMGAAEMTLTELKYTVQSLEIDLGSTRNLKASLEKSLREEETHCAMQMEQLDGILLHLESAGPELGRGPVLGPGI</sequence>
<name>A0A834BDA5_9CHIR</name>